<evidence type="ECO:0000256" key="1">
    <source>
        <dbReference type="ARBA" id="ARBA00000068"/>
    </source>
</evidence>
<accession>A0A0F9WS15</accession>
<feature type="binding site" evidence="9">
    <location>
        <position position="234"/>
    </location>
    <ligand>
        <name>Fe cation</name>
        <dbReference type="ChEBI" id="CHEBI:24875"/>
        <label>2</label>
    </ligand>
</feature>
<keyword evidence="11" id="KW-1185">Reference proteome</keyword>
<dbReference type="SUPFAM" id="SSF48371">
    <property type="entry name" value="ARM repeat"/>
    <property type="match status" value="1"/>
</dbReference>
<dbReference type="HAMAP" id="MF_03101">
    <property type="entry name" value="Deoxyhypusine_hydroxylase"/>
    <property type="match status" value="1"/>
</dbReference>
<keyword evidence="5 9" id="KW-0560">Oxidoreductase</keyword>
<feature type="binding site" evidence="9">
    <location>
        <position position="86"/>
    </location>
    <ligand>
        <name>Fe cation</name>
        <dbReference type="ChEBI" id="CHEBI:24875"/>
        <label>1</label>
    </ligand>
</feature>
<dbReference type="SMART" id="SM00567">
    <property type="entry name" value="EZ_HEAT"/>
    <property type="match status" value="6"/>
</dbReference>
<dbReference type="Pfam" id="PF03130">
    <property type="entry name" value="HEAT_PBS"/>
    <property type="match status" value="1"/>
</dbReference>
<reference evidence="10 11" key="1">
    <citation type="journal article" date="2015" name="Environ. Microbiol.">
        <title>Genome analyses suggest the presence of polyploidy and recent human-driven expansions in eight global populations of the honeybee pathogen Nosema ceranae.</title>
        <authorList>
            <person name="Pelin A."/>
            <person name="Selman M."/>
            <person name="Aris-Brosou S."/>
            <person name="Farinelli L."/>
            <person name="Corradi N."/>
        </authorList>
    </citation>
    <scope>NUCLEOTIDE SEQUENCE [LARGE SCALE GENOMIC DNA]</scope>
    <source>
        <strain evidence="10 11">PA08 1199</strain>
    </source>
</reference>
<feature type="binding site" evidence="9">
    <location>
        <position position="52"/>
    </location>
    <ligand>
        <name>Fe cation</name>
        <dbReference type="ChEBI" id="CHEBI:24875"/>
        <label>1</label>
    </ligand>
</feature>
<keyword evidence="4" id="KW-0677">Repeat</keyword>
<keyword evidence="9" id="KW-0963">Cytoplasm</keyword>
<evidence type="ECO:0000313" key="11">
    <source>
        <dbReference type="Proteomes" id="UP000034350"/>
    </source>
</evidence>
<dbReference type="InterPro" id="IPR016024">
    <property type="entry name" value="ARM-type_fold"/>
</dbReference>
<dbReference type="VEuPathDB" id="MicrosporidiaDB:NCER_102477"/>
<evidence type="ECO:0000256" key="5">
    <source>
        <dbReference type="ARBA" id="ARBA00023002"/>
    </source>
</evidence>
<comment type="cofactor">
    <cofactor evidence="9">
        <name>Fe(2+)</name>
        <dbReference type="ChEBI" id="CHEBI:29033"/>
    </cofactor>
    <text evidence="9">Binds 2 Fe(2+) ions per subunit.</text>
</comment>
<evidence type="ECO:0000256" key="7">
    <source>
        <dbReference type="ARBA" id="ARBA00023033"/>
    </source>
</evidence>
<dbReference type="Proteomes" id="UP000034350">
    <property type="component" value="Unassembled WGS sequence"/>
</dbReference>
<feature type="binding site" evidence="9">
    <location>
        <position position="85"/>
    </location>
    <ligand>
        <name>Fe cation</name>
        <dbReference type="ChEBI" id="CHEBI:24875"/>
        <label>1</label>
    </ligand>
</feature>
<dbReference type="InterPro" id="IPR004155">
    <property type="entry name" value="PBS_lyase_HEAT"/>
</dbReference>
<comment type="catalytic activity">
    <reaction evidence="1 9">
        <text>[eIF5A protein]-deoxyhypusine + AH2 + O2 = [eIF5A protein]-hypusine + A + H2O</text>
        <dbReference type="Rhea" id="RHEA:14101"/>
        <dbReference type="Rhea" id="RHEA-COMP:10144"/>
        <dbReference type="Rhea" id="RHEA-COMP:12592"/>
        <dbReference type="ChEBI" id="CHEBI:13193"/>
        <dbReference type="ChEBI" id="CHEBI:15377"/>
        <dbReference type="ChEBI" id="CHEBI:15379"/>
        <dbReference type="ChEBI" id="CHEBI:17499"/>
        <dbReference type="ChEBI" id="CHEBI:82657"/>
        <dbReference type="ChEBI" id="CHEBI:91175"/>
        <dbReference type="EC" id="1.14.99.29"/>
    </reaction>
</comment>
<keyword evidence="9" id="KW-0539">Nucleus</keyword>
<proteinExistence type="inferred from homology"/>
<keyword evidence="7 9" id="KW-0503">Monooxygenase</keyword>
<dbReference type="UniPathway" id="UPA00354"/>
<organism evidence="10 11">
    <name type="scientific">Vairimorpha ceranae</name>
    <dbReference type="NCBI Taxonomy" id="40302"/>
    <lineage>
        <taxon>Eukaryota</taxon>
        <taxon>Fungi</taxon>
        <taxon>Fungi incertae sedis</taxon>
        <taxon>Microsporidia</taxon>
        <taxon>Nosematidae</taxon>
        <taxon>Vairimorpha</taxon>
    </lineage>
</organism>
<comment type="function">
    <text evidence="9">Catalyzes the hydroxylation of the N(6)-(4-aminobutyl)-L-lysine intermediate to form hypusine, an essential post-translational modification only found in mature eIF-5A factor.</text>
</comment>
<evidence type="ECO:0000256" key="6">
    <source>
        <dbReference type="ARBA" id="ARBA00023004"/>
    </source>
</evidence>
<dbReference type="VEuPathDB" id="MicrosporidiaDB:AAJ76_1500068578"/>
<sequence>MDIRKAEKLILDDTQHIAKKMRALFYLRNILTEESVNILCKAFTSKSVLLKHEVAYVLGQMRLENAIETLINVLSNSFENEIVRHEAGEALGNFFYRDDIVDALEINSRCGCIPVEETCYLALQKIKMKSNYVSPFDSRDPALPLEGMNLDEAKRIFLNDKECLYKRYQAMFYLRDAAEYTNTIDILGQGLRDKSALFKHEVSFVFGQIRSADSVKYLVECMRDENEHAMVRHECAEALGIIGTDECLRELIKYQFSPCDILRESVEVAIDLHGYINSKNDNYCEVN</sequence>
<dbReference type="GO" id="GO:0005634">
    <property type="term" value="C:nucleus"/>
    <property type="evidence" value="ECO:0007669"/>
    <property type="project" value="UniProtKB-SubCell"/>
</dbReference>
<evidence type="ECO:0000256" key="8">
    <source>
        <dbReference type="ARBA" id="ARBA00023256"/>
    </source>
</evidence>
<keyword evidence="6 9" id="KW-0408">Iron</keyword>
<gene>
    <name evidence="9" type="primary">LIA1</name>
    <name evidence="10" type="ORF">AAJ76_1500068578</name>
</gene>
<keyword evidence="3 9" id="KW-0479">Metal-binding</keyword>
<dbReference type="GO" id="GO:0005737">
    <property type="term" value="C:cytoplasm"/>
    <property type="evidence" value="ECO:0007669"/>
    <property type="project" value="UniProtKB-SubCell"/>
</dbReference>
<dbReference type="AlphaFoldDB" id="A0A0F9WS15"/>
<comment type="similarity">
    <text evidence="9">Belongs to the deoxyhypusine hydroxylase family.</text>
</comment>
<comment type="caution">
    <text evidence="10">The sequence shown here is derived from an EMBL/GenBank/DDBJ whole genome shotgun (WGS) entry which is preliminary data.</text>
</comment>
<comment type="subcellular location">
    <subcellularLocation>
        <location evidence="9">Cytoplasm</location>
    </subcellularLocation>
    <subcellularLocation>
        <location evidence="9">Nucleus</location>
    </subcellularLocation>
</comment>
<feature type="binding site" evidence="9">
    <location>
        <position position="201"/>
    </location>
    <ligand>
        <name>Fe cation</name>
        <dbReference type="ChEBI" id="CHEBI:24875"/>
        <label>2</label>
    </ligand>
</feature>
<evidence type="ECO:0000256" key="2">
    <source>
        <dbReference type="ARBA" id="ARBA00005041"/>
    </source>
</evidence>
<dbReference type="GO" id="GO:0046872">
    <property type="term" value="F:metal ion binding"/>
    <property type="evidence" value="ECO:0007669"/>
    <property type="project" value="UniProtKB-KW"/>
</dbReference>
<dbReference type="PANTHER" id="PTHR12697:SF5">
    <property type="entry name" value="DEOXYHYPUSINE HYDROXYLASE"/>
    <property type="match status" value="1"/>
</dbReference>
<dbReference type="OrthoDB" id="421002at2759"/>
<keyword evidence="8 9" id="KW-0386">Hypusine biosynthesis</keyword>
<protein>
    <recommendedName>
        <fullName evidence="9">Deoxyhypusine hydroxylase</fullName>
        <shortName evidence="9">DOHH</shortName>
        <ecNumber evidence="9">1.14.99.29</ecNumber>
    </recommendedName>
    <alternativeName>
        <fullName evidence="9">Deoxyhypusine dioxygenase</fullName>
    </alternativeName>
    <alternativeName>
        <fullName evidence="9">Deoxyhypusine monooxygenase</fullName>
    </alternativeName>
</protein>
<evidence type="ECO:0000256" key="3">
    <source>
        <dbReference type="ARBA" id="ARBA00022723"/>
    </source>
</evidence>
<evidence type="ECO:0000256" key="9">
    <source>
        <dbReference type="HAMAP-Rule" id="MF_03101"/>
    </source>
</evidence>
<name>A0A0F9WS15_9MICR</name>
<evidence type="ECO:0000256" key="4">
    <source>
        <dbReference type="ARBA" id="ARBA00022737"/>
    </source>
</evidence>
<feature type="binding site" evidence="9">
    <location>
        <position position="200"/>
    </location>
    <ligand>
        <name>Fe cation</name>
        <dbReference type="ChEBI" id="CHEBI:24875"/>
        <label>2</label>
    </ligand>
</feature>
<feature type="binding site" evidence="9">
    <location>
        <position position="53"/>
    </location>
    <ligand>
        <name>Fe cation</name>
        <dbReference type="ChEBI" id="CHEBI:24875"/>
        <label>1</label>
    </ligand>
</feature>
<evidence type="ECO:0000313" key="10">
    <source>
        <dbReference type="EMBL" id="KKO75673.1"/>
    </source>
</evidence>
<dbReference type="InterPro" id="IPR027517">
    <property type="entry name" value="Deoxyhypusine_hydroxylase"/>
</dbReference>
<dbReference type="InterPro" id="IPR011989">
    <property type="entry name" value="ARM-like"/>
</dbReference>
<feature type="binding site" evidence="9">
    <location>
        <position position="233"/>
    </location>
    <ligand>
        <name>Fe cation</name>
        <dbReference type="ChEBI" id="CHEBI:24875"/>
        <label>2</label>
    </ligand>
</feature>
<dbReference type="PANTHER" id="PTHR12697">
    <property type="entry name" value="PBS LYASE HEAT-LIKE PROTEIN"/>
    <property type="match status" value="1"/>
</dbReference>
<comment type="pathway">
    <text evidence="2 9">Protein modification; eIF5A hypusination.</text>
</comment>
<dbReference type="Gene3D" id="1.25.10.10">
    <property type="entry name" value="Leucine-rich Repeat Variant"/>
    <property type="match status" value="2"/>
</dbReference>
<dbReference type="GO" id="GO:0019135">
    <property type="term" value="F:deoxyhypusine monooxygenase activity"/>
    <property type="evidence" value="ECO:0007669"/>
    <property type="project" value="UniProtKB-UniRule"/>
</dbReference>
<dbReference type="EMBL" id="JPQZ01000015">
    <property type="protein sequence ID" value="KKO75673.1"/>
    <property type="molecule type" value="Genomic_DNA"/>
</dbReference>
<dbReference type="EC" id="1.14.99.29" evidence="9"/>
<dbReference type="Pfam" id="PF13646">
    <property type="entry name" value="HEAT_2"/>
    <property type="match status" value="1"/>
</dbReference>